<organism evidence="2 3">
    <name type="scientific">Candidatus Aquirickettsiella gammari</name>
    <dbReference type="NCBI Taxonomy" id="2016198"/>
    <lineage>
        <taxon>Bacteria</taxon>
        <taxon>Pseudomonadati</taxon>
        <taxon>Pseudomonadota</taxon>
        <taxon>Gammaproteobacteria</taxon>
        <taxon>Legionellales</taxon>
        <taxon>Coxiellaceae</taxon>
        <taxon>Candidatus Aquirickettsiella</taxon>
    </lineage>
</organism>
<proteinExistence type="predicted"/>
<dbReference type="PANTHER" id="PTHR46401:SF2">
    <property type="entry name" value="GLYCOSYLTRANSFERASE WBBK-RELATED"/>
    <property type="match status" value="1"/>
</dbReference>
<evidence type="ECO:0000313" key="2">
    <source>
        <dbReference type="EMBL" id="RDH40970.1"/>
    </source>
</evidence>
<reference evidence="2 3" key="1">
    <citation type="journal article" date="2017" name="Int. J. Syst. Evol. Microbiol.">
        <title>Aquarickettsiella crustaci n. gen. n. sp. (Gammaproteobacteria: Legionellales: Coxiellaceae); a bacterial pathogen of the freshwater crustacean: Gammarus fossarum (Malacostraca: Amphipoda).</title>
        <authorList>
            <person name="Bojko J."/>
            <person name="Dunn A.M."/>
            <person name="Stebbing P.D."/>
            <person name="Van Aerle R."/>
            <person name="Bacela-Spychalska K."/>
            <person name="Bean T.P."/>
            <person name="Stentiford G.D."/>
        </authorList>
    </citation>
    <scope>NUCLEOTIDE SEQUENCE [LARGE SCALE GENOMIC DNA]</scope>
    <source>
        <strain evidence="2">RA15029</strain>
    </source>
</reference>
<dbReference type="SUPFAM" id="SSF53756">
    <property type="entry name" value="UDP-Glycosyltransferase/glycogen phosphorylase"/>
    <property type="match status" value="1"/>
</dbReference>
<evidence type="ECO:0000313" key="3">
    <source>
        <dbReference type="Proteomes" id="UP000226429"/>
    </source>
</evidence>
<comment type="caution">
    <text evidence="2">The sequence shown here is derived from an EMBL/GenBank/DDBJ whole genome shotgun (WGS) entry which is preliminary data.</text>
</comment>
<dbReference type="PANTHER" id="PTHR46401">
    <property type="entry name" value="GLYCOSYLTRANSFERASE WBBK-RELATED"/>
    <property type="match status" value="1"/>
</dbReference>
<dbReference type="GO" id="GO:0009103">
    <property type="term" value="P:lipopolysaccharide biosynthetic process"/>
    <property type="evidence" value="ECO:0007669"/>
    <property type="project" value="TreeGrafter"/>
</dbReference>
<dbReference type="EMBL" id="NMOS02000002">
    <property type="protein sequence ID" value="RDH40970.1"/>
    <property type="molecule type" value="Genomic_DNA"/>
</dbReference>
<dbReference type="Pfam" id="PF13692">
    <property type="entry name" value="Glyco_trans_1_4"/>
    <property type="match status" value="1"/>
</dbReference>
<keyword evidence="1" id="KW-0808">Transferase</keyword>
<dbReference type="Gene3D" id="3.40.50.2000">
    <property type="entry name" value="Glycogen Phosphorylase B"/>
    <property type="match status" value="1"/>
</dbReference>
<dbReference type="Proteomes" id="UP000226429">
    <property type="component" value="Unassembled WGS sequence"/>
</dbReference>
<keyword evidence="3" id="KW-1185">Reference proteome</keyword>
<protein>
    <submittedName>
        <fullName evidence="2">Glycosyltransferase</fullName>
    </submittedName>
</protein>
<sequence length="884" mass="103232">MQELISQKNKRIFCLSMHKKLVKIEIERLRILGYEVFEPPYLKKPISYQTTVWDWKQQSSSGSTLPLEALTILAKTNFFASFIPQLAAEILNQYFGTILVVGNQIWLKNILEVYRGKIIYRVHGQPYSLSQDLVNHSILDLIIERENFWFCPHHEKALLIEDLWLTRLNTRIIPCCLPNDIIRLQDTWEFKESYDTCIGLICPNILNNPFSYRYYGDIQRYFSGEQFKVFGTQVVTVPDPLVLGTLERKDFLAHFIKLHSFVYHYTESAFCHLAPIEFMTLGGPVLFQKGSLLSAYFENMSAPGEAKDIKMLTMRAKQLLKKHACTLSNEIIDSQKKVRMLYHPNYVWPIFDKVIMEILGSNIPAPAEKIIYNINKETAYNLDIDTEKSILIPFHHFGCSVVKDKETSYHMPEGIFRVINLMVKALIDNDKTIIITSYRRDFGKVHGFFAQQISNYSKIKILILENKNIYSRIKCKIKLSLKKNIFLTKIIYKIKFLLKENIFLTQIKYKIKFLLKENIFLTQIKYKIKLSLKKNIFLTKIIYKIKFFLKENIFLKKAILSYKFFFNLINNSLFSSYVSTVNKSKSISHVIVPHYYTFPETFNIKKPIFLYIPDYLPHFYPKSLDMGSHWTWRLNGKKLANKAKLILTNSEFTRNYLPETKLKVIKEKIIKIPLSYLNQIQKVDDGAILEEFIKSLPPLFVFYPTRVRPSKRLNDFSETVRIVNNRLQASDEKRRVYGVLTTPFTPDVPNEYLISLPTLPDKTLAEIYKRATALLFTSENEGNFPTQINEALYLNIPIIATNIPQITDELVEKSNALQLVEVGNCIKFADAVLYTMNNRALVLATQQITREFAIKNFSYERFSTQLLAIFFENYTDLTTEHTIQ</sequence>
<dbReference type="GO" id="GO:0016757">
    <property type="term" value="F:glycosyltransferase activity"/>
    <property type="evidence" value="ECO:0007669"/>
    <property type="project" value="TreeGrafter"/>
</dbReference>
<gene>
    <name evidence="2" type="ORF">CFE62_001000</name>
</gene>
<evidence type="ECO:0000256" key="1">
    <source>
        <dbReference type="ARBA" id="ARBA00022679"/>
    </source>
</evidence>
<accession>A0A370CKB9</accession>
<name>A0A370CKB9_9COXI</name>
<reference evidence="2 3" key="2">
    <citation type="journal article" date="2018" name="J. Invertebr. Pathol.">
        <title>'Candidatus Aquirickettsiella gammari' (Gammaproteobacteria: Legionellales: Coxiellaceae): A bacterial pathogen of the freshwater crustacean Gammarus fossarum (Malacostraca: Amphipoda).</title>
        <authorList>
            <person name="Bojko J."/>
            <person name="Dunn A.M."/>
            <person name="Stebbing P.D."/>
            <person name="van Aerle R."/>
            <person name="Bacela-Spychalska K."/>
            <person name="Bean T.P."/>
            <person name="Urrutia A."/>
            <person name="Stentiford G.D."/>
        </authorList>
    </citation>
    <scope>NUCLEOTIDE SEQUENCE [LARGE SCALE GENOMIC DNA]</scope>
    <source>
        <strain evidence="2">RA15029</strain>
    </source>
</reference>
<dbReference type="AlphaFoldDB" id="A0A370CKB9"/>